<evidence type="ECO:0000256" key="7">
    <source>
        <dbReference type="ARBA" id="ARBA00022692"/>
    </source>
</evidence>
<evidence type="ECO:0000256" key="9">
    <source>
        <dbReference type="ARBA" id="ARBA00022803"/>
    </source>
</evidence>
<evidence type="ECO:0000256" key="3">
    <source>
        <dbReference type="ARBA" id="ARBA00004922"/>
    </source>
</evidence>
<keyword evidence="12 14" id="KW-0472">Membrane</keyword>
<feature type="transmembrane region" description="Helical" evidence="14">
    <location>
        <begin position="331"/>
        <end position="349"/>
    </location>
</feature>
<reference evidence="16" key="3">
    <citation type="submission" date="2025-09" db="UniProtKB">
        <authorList>
            <consortium name="Ensembl"/>
        </authorList>
    </citation>
    <scope>IDENTIFICATION</scope>
</reference>
<comment type="similarity">
    <text evidence="4">Belongs to the TMTC family.</text>
</comment>
<dbReference type="SUPFAM" id="SSF48452">
    <property type="entry name" value="TPR-like"/>
    <property type="match status" value="1"/>
</dbReference>
<evidence type="ECO:0000256" key="2">
    <source>
        <dbReference type="ARBA" id="ARBA00004240"/>
    </source>
</evidence>
<evidence type="ECO:0000256" key="10">
    <source>
        <dbReference type="ARBA" id="ARBA00022824"/>
    </source>
</evidence>
<feature type="transmembrane region" description="Helical" evidence="14">
    <location>
        <begin position="355"/>
        <end position="376"/>
    </location>
</feature>
<dbReference type="Ensembl" id="ENSENLT00000031440.1">
    <property type="protein sequence ID" value="ENSENLP00000030547.1"/>
    <property type="gene ID" value="ENSENLG00000013521.1"/>
</dbReference>
<proteinExistence type="inferred from homology"/>
<evidence type="ECO:0000313" key="17">
    <source>
        <dbReference type="Proteomes" id="UP000472264"/>
    </source>
</evidence>
<gene>
    <name evidence="16" type="primary">tmtc4</name>
</gene>
<feature type="repeat" description="TPR" evidence="13">
    <location>
        <begin position="526"/>
        <end position="559"/>
    </location>
</feature>
<dbReference type="Pfam" id="PF14559">
    <property type="entry name" value="TPR_19"/>
    <property type="match status" value="1"/>
</dbReference>
<dbReference type="GO" id="GO:0004169">
    <property type="term" value="F:dolichyl-phosphate-mannose-protein mannosyltransferase activity"/>
    <property type="evidence" value="ECO:0007669"/>
    <property type="project" value="UniProtKB-EC"/>
</dbReference>
<dbReference type="GO" id="GO:0005783">
    <property type="term" value="C:endoplasmic reticulum"/>
    <property type="evidence" value="ECO:0007669"/>
    <property type="project" value="UniProtKB-SubCell"/>
</dbReference>
<feature type="transmembrane region" description="Helical" evidence="14">
    <location>
        <begin position="248"/>
        <end position="267"/>
    </location>
</feature>
<evidence type="ECO:0000259" key="15">
    <source>
        <dbReference type="Pfam" id="PF08409"/>
    </source>
</evidence>
<feature type="transmembrane region" description="Helical" evidence="14">
    <location>
        <begin position="301"/>
        <end position="322"/>
    </location>
</feature>
<evidence type="ECO:0000256" key="11">
    <source>
        <dbReference type="ARBA" id="ARBA00022989"/>
    </source>
</evidence>
<feature type="transmembrane region" description="Helical" evidence="14">
    <location>
        <begin position="388"/>
        <end position="405"/>
    </location>
</feature>
<keyword evidence="11 14" id="KW-1133">Transmembrane helix</keyword>
<dbReference type="InterPro" id="IPR052346">
    <property type="entry name" value="O-mannosyl-transferase_TMTC"/>
</dbReference>
<keyword evidence="9 13" id="KW-0802">TPR repeat</keyword>
<evidence type="ECO:0000256" key="5">
    <source>
        <dbReference type="ARBA" id="ARBA00012839"/>
    </source>
</evidence>
<feature type="repeat" description="TPR" evidence="13">
    <location>
        <begin position="458"/>
        <end position="491"/>
    </location>
</feature>
<comment type="subcellular location">
    <subcellularLocation>
        <location evidence="2">Endoplasmic reticulum</location>
    </subcellularLocation>
    <subcellularLocation>
        <location evidence="1">Membrane</location>
        <topology evidence="1">Multi-pass membrane protein</topology>
    </subcellularLocation>
</comment>
<evidence type="ECO:0000256" key="8">
    <source>
        <dbReference type="ARBA" id="ARBA00022737"/>
    </source>
</evidence>
<dbReference type="SMART" id="SM00028">
    <property type="entry name" value="TPR"/>
    <property type="match status" value="7"/>
</dbReference>
<feature type="repeat" description="TPR" evidence="13">
    <location>
        <begin position="560"/>
        <end position="593"/>
    </location>
</feature>
<protein>
    <recommendedName>
        <fullName evidence="5">dolichyl-phosphate-mannose--protein mannosyltransferase</fullName>
        <ecNumber evidence="5">2.4.1.109</ecNumber>
    </recommendedName>
</protein>
<dbReference type="InterPro" id="IPR013618">
    <property type="entry name" value="TMTC_DUF1736"/>
</dbReference>
<evidence type="ECO:0000256" key="1">
    <source>
        <dbReference type="ARBA" id="ARBA00004141"/>
    </source>
</evidence>
<evidence type="ECO:0000256" key="13">
    <source>
        <dbReference type="PROSITE-ProRule" id="PRU00339"/>
    </source>
</evidence>
<evidence type="ECO:0000256" key="6">
    <source>
        <dbReference type="ARBA" id="ARBA00022679"/>
    </source>
</evidence>
<dbReference type="UniPathway" id="UPA00378"/>
<dbReference type="Pfam" id="PF13431">
    <property type="entry name" value="TPR_17"/>
    <property type="match status" value="1"/>
</dbReference>
<feature type="transmembrane region" description="Helical" evidence="14">
    <location>
        <begin position="218"/>
        <end position="236"/>
    </location>
</feature>
<keyword evidence="17" id="KW-1185">Reference proteome</keyword>
<comment type="pathway">
    <text evidence="3">Protein modification; protein glycosylation.</text>
</comment>
<feature type="domain" description="DUF1736" evidence="15">
    <location>
        <begin position="273"/>
        <end position="341"/>
    </location>
</feature>
<evidence type="ECO:0000256" key="12">
    <source>
        <dbReference type="ARBA" id="ARBA00023136"/>
    </source>
</evidence>
<sequence length="717" mass="80871">MALSDVYWDRQIPLPKLAPVQAKATVALVALLCFINSYDGEFVFDDSEAIVNNKDLKPATPLNNIWTNDFWGSNLSSNSSHKSYRPLTVLTFRLNYLLAGGLHPVGFHVLNIVLHAVISALMIDVFAILIGGLAYDEKDRILNHAPKTSLLAALLFAAHPVHTESVAGIVGRADLLCALFFQLSFLTYCKAFNRGIYLIQVLPLLCMYTLILCSTKDIQCLLINGVNAAFDVLLICNVNLNEMLRTGLLTRLALMGLGGLSMLYARWRIMGTGPPAFTEVDNPASFAENIVNYNYYYSLNAWLLLCPWWLCFDWSMGCVPLIKSATDWRMVWLLLLWCILIGLISQALSSTAISHLLTLTLALVLLVVPFLPACNIFFRVGFVIAERVLYLSSAGYCLLLAYSLGHCCYRWTKYRKLLCVSVLLLLCVYVARCALRSYQWRSEQSLFTSALPVCPLNAKVHYNVGKNLADRGNTTAAIKYYREAVRLHPTYVHAMNNLGNILKERNELIEAEQLLSKAVSIQPDFAAAWMNLGIVQNSLQKFEEAEQSYWNAIRFRKKYPDCYYNLGRLYADQNRHVDALNAWRNATVLKPEHSLAWNNMVILLDNTGNLGQAELIGREALKLLPNDHTIMFSLANVLGKLQKYKESEGFFLHALRINPNAASCHGNLAVLYHRWGKLELAKKHYELSLKLDPEAPGTRDNYNMLRRKLDQLKRSAP</sequence>
<dbReference type="PROSITE" id="PS50005">
    <property type="entry name" value="TPR"/>
    <property type="match status" value="5"/>
</dbReference>
<dbReference type="InterPro" id="IPR011990">
    <property type="entry name" value="TPR-like_helical_dom_sf"/>
</dbReference>
<feature type="transmembrane region" description="Helical" evidence="14">
    <location>
        <begin position="112"/>
        <end position="135"/>
    </location>
</feature>
<dbReference type="Pfam" id="PF08409">
    <property type="entry name" value="TMTC_DUF1736"/>
    <property type="match status" value="1"/>
</dbReference>
<evidence type="ECO:0000313" key="16">
    <source>
        <dbReference type="Ensembl" id="ENSENLP00000030547.1"/>
    </source>
</evidence>
<name>A0A665VH06_ECHNA</name>
<feature type="repeat" description="TPR" evidence="13">
    <location>
        <begin position="492"/>
        <end position="525"/>
    </location>
</feature>
<dbReference type="InterPro" id="IPR019734">
    <property type="entry name" value="TPR_rpt"/>
</dbReference>
<dbReference type="PANTHER" id="PTHR44227">
    <property type="match status" value="1"/>
</dbReference>
<feature type="repeat" description="TPR" evidence="13">
    <location>
        <begin position="662"/>
        <end position="695"/>
    </location>
</feature>
<evidence type="ECO:0000256" key="4">
    <source>
        <dbReference type="ARBA" id="ARBA00007882"/>
    </source>
</evidence>
<keyword evidence="7 14" id="KW-0812">Transmembrane</keyword>
<evidence type="ECO:0000256" key="14">
    <source>
        <dbReference type="SAM" id="Phobius"/>
    </source>
</evidence>
<dbReference type="Proteomes" id="UP000472264">
    <property type="component" value="Chromosome 21"/>
</dbReference>
<keyword evidence="8" id="KW-0677">Repeat</keyword>
<reference evidence="16" key="1">
    <citation type="submission" date="2021-04" db="EMBL/GenBank/DDBJ databases">
        <authorList>
            <consortium name="Wellcome Sanger Institute Data Sharing"/>
        </authorList>
    </citation>
    <scope>NUCLEOTIDE SEQUENCE [LARGE SCALE GENOMIC DNA]</scope>
</reference>
<dbReference type="Pfam" id="PF13432">
    <property type="entry name" value="TPR_16"/>
    <property type="match status" value="1"/>
</dbReference>
<dbReference type="Gene3D" id="1.25.40.10">
    <property type="entry name" value="Tetratricopeptide repeat domain"/>
    <property type="match status" value="1"/>
</dbReference>
<dbReference type="AlphaFoldDB" id="A0A665VH06"/>
<dbReference type="GO" id="GO:0030968">
    <property type="term" value="P:endoplasmic reticulum unfolded protein response"/>
    <property type="evidence" value="ECO:0007669"/>
    <property type="project" value="TreeGrafter"/>
</dbReference>
<feature type="transmembrane region" description="Helical" evidence="14">
    <location>
        <begin position="195"/>
        <end position="212"/>
    </location>
</feature>
<keyword evidence="6" id="KW-0808">Transferase</keyword>
<dbReference type="EC" id="2.4.1.109" evidence="5"/>
<dbReference type="PANTHER" id="PTHR44227:SF3">
    <property type="entry name" value="PROTEIN O-MANNOSYL-TRANSFERASE TMTC4"/>
    <property type="match status" value="1"/>
</dbReference>
<organism evidence="16 17">
    <name type="scientific">Echeneis naucrates</name>
    <name type="common">Live sharksucker</name>
    <dbReference type="NCBI Taxonomy" id="173247"/>
    <lineage>
        <taxon>Eukaryota</taxon>
        <taxon>Metazoa</taxon>
        <taxon>Chordata</taxon>
        <taxon>Craniata</taxon>
        <taxon>Vertebrata</taxon>
        <taxon>Euteleostomi</taxon>
        <taxon>Actinopterygii</taxon>
        <taxon>Neopterygii</taxon>
        <taxon>Teleostei</taxon>
        <taxon>Neoteleostei</taxon>
        <taxon>Acanthomorphata</taxon>
        <taxon>Carangaria</taxon>
        <taxon>Carangiformes</taxon>
        <taxon>Echeneidae</taxon>
        <taxon>Echeneis</taxon>
    </lineage>
</organism>
<accession>A0A665VH06</accession>
<reference evidence="16" key="2">
    <citation type="submission" date="2025-08" db="UniProtKB">
        <authorList>
            <consortium name="Ensembl"/>
        </authorList>
    </citation>
    <scope>IDENTIFICATION</scope>
</reference>
<dbReference type="GO" id="GO:0016020">
    <property type="term" value="C:membrane"/>
    <property type="evidence" value="ECO:0007669"/>
    <property type="project" value="UniProtKB-SubCell"/>
</dbReference>
<keyword evidence="10" id="KW-0256">Endoplasmic reticulum</keyword>